<gene>
    <name evidence="3" type="ORF">E1293_14290</name>
</gene>
<keyword evidence="4" id="KW-1185">Reference proteome</keyword>
<name>A0A4R5BE82_9ACTN</name>
<dbReference type="Proteomes" id="UP000295578">
    <property type="component" value="Unassembled WGS sequence"/>
</dbReference>
<feature type="region of interest" description="Disordered" evidence="1">
    <location>
        <begin position="1"/>
        <end position="22"/>
    </location>
</feature>
<reference evidence="3 4" key="1">
    <citation type="submission" date="2019-03" db="EMBL/GenBank/DDBJ databases">
        <title>Draft genome sequences of novel Actinobacteria.</title>
        <authorList>
            <person name="Sahin N."/>
            <person name="Ay H."/>
            <person name="Saygin H."/>
        </authorList>
    </citation>
    <scope>NUCLEOTIDE SEQUENCE [LARGE SCALE GENOMIC DNA]</scope>
    <source>
        <strain evidence="3 4">DSM 45941</strain>
    </source>
</reference>
<dbReference type="EMBL" id="SMKY01000052">
    <property type="protein sequence ID" value="TDD83619.1"/>
    <property type="molecule type" value="Genomic_DNA"/>
</dbReference>
<feature type="region of interest" description="Disordered" evidence="1">
    <location>
        <begin position="40"/>
        <end position="62"/>
    </location>
</feature>
<organism evidence="3 4">
    <name type="scientific">Actinomadura darangshiensis</name>
    <dbReference type="NCBI Taxonomy" id="705336"/>
    <lineage>
        <taxon>Bacteria</taxon>
        <taxon>Bacillati</taxon>
        <taxon>Actinomycetota</taxon>
        <taxon>Actinomycetes</taxon>
        <taxon>Streptosporangiales</taxon>
        <taxon>Thermomonosporaceae</taxon>
        <taxon>Actinomadura</taxon>
    </lineage>
</organism>
<evidence type="ECO:0000313" key="4">
    <source>
        <dbReference type="Proteomes" id="UP000295578"/>
    </source>
</evidence>
<protein>
    <submittedName>
        <fullName evidence="3">DUF397 domain-containing protein</fullName>
    </submittedName>
</protein>
<feature type="domain" description="DUF397" evidence="2">
    <location>
        <begin position="16"/>
        <end position="41"/>
    </location>
</feature>
<evidence type="ECO:0000313" key="3">
    <source>
        <dbReference type="EMBL" id="TDD83619.1"/>
    </source>
</evidence>
<accession>A0A4R5BE82</accession>
<evidence type="ECO:0000256" key="1">
    <source>
        <dbReference type="SAM" id="MobiDB-lite"/>
    </source>
</evidence>
<sequence length="62" mass="6173">MYPGAQDHSAPARRGSAGGGDGCVELAALTGVIGVRDSKAPLMLSPETSPSSSPPQSEESCT</sequence>
<proteinExistence type="predicted"/>
<evidence type="ECO:0000259" key="2">
    <source>
        <dbReference type="Pfam" id="PF04149"/>
    </source>
</evidence>
<dbReference type="InterPro" id="IPR007278">
    <property type="entry name" value="DUF397"/>
</dbReference>
<feature type="compositionally biased region" description="Low complexity" evidence="1">
    <location>
        <begin position="45"/>
        <end position="62"/>
    </location>
</feature>
<dbReference type="Pfam" id="PF04149">
    <property type="entry name" value="DUF397"/>
    <property type="match status" value="1"/>
</dbReference>
<comment type="caution">
    <text evidence="3">The sequence shown here is derived from an EMBL/GenBank/DDBJ whole genome shotgun (WGS) entry which is preliminary data.</text>
</comment>
<dbReference type="AlphaFoldDB" id="A0A4R5BE82"/>